<gene>
    <name evidence="2" type="ORF">LWI28_023769</name>
</gene>
<accession>A0AAD5JRB4</accession>
<name>A0AAD5JRB4_ACENE</name>
<evidence type="ECO:0000256" key="1">
    <source>
        <dbReference type="SAM" id="MobiDB-lite"/>
    </source>
</evidence>
<proteinExistence type="predicted"/>
<reference evidence="2 3" key="1">
    <citation type="journal article" date="2022" name="Plant J.">
        <title>Strategies of tolerance reflected in two North American maple genomes.</title>
        <authorList>
            <person name="McEvoy S.L."/>
            <person name="Sezen U.U."/>
            <person name="Trouern-Trend A."/>
            <person name="McMahon S.M."/>
            <person name="Schaberg P.G."/>
            <person name="Yang J."/>
            <person name="Wegrzyn J.L."/>
            <person name="Swenson N.G."/>
        </authorList>
    </citation>
    <scope>NUCLEOTIDE SEQUENCE [LARGE SCALE GENOMIC DNA]</scope>
    <source>
        <strain evidence="2">91603</strain>
    </source>
</reference>
<organism evidence="2 3">
    <name type="scientific">Acer negundo</name>
    <name type="common">Box elder</name>
    <dbReference type="NCBI Taxonomy" id="4023"/>
    <lineage>
        <taxon>Eukaryota</taxon>
        <taxon>Viridiplantae</taxon>
        <taxon>Streptophyta</taxon>
        <taxon>Embryophyta</taxon>
        <taxon>Tracheophyta</taxon>
        <taxon>Spermatophyta</taxon>
        <taxon>Magnoliopsida</taxon>
        <taxon>eudicotyledons</taxon>
        <taxon>Gunneridae</taxon>
        <taxon>Pentapetalae</taxon>
        <taxon>rosids</taxon>
        <taxon>malvids</taxon>
        <taxon>Sapindales</taxon>
        <taxon>Sapindaceae</taxon>
        <taxon>Hippocastanoideae</taxon>
        <taxon>Acereae</taxon>
        <taxon>Acer</taxon>
    </lineage>
</organism>
<dbReference type="EMBL" id="JAJSOW010000002">
    <property type="protein sequence ID" value="KAI9198884.1"/>
    <property type="molecule type" value="Genomic_DNA"/>
</dbReference>
<comment type="caution">
    <text evidence="2">The sequence shown here is derived from an EMBL/GenBank/DDBJ whole genome shotgun (WGS) entry which is preliminary data.</text>
</comment>
<sequence>MVSAMEFLDEHDDEEEERINKFKEVRKGELESKLATPPRTPPAIRVEEETKTVTLATGGGDDNDDQEDPGAVPTAADPAAEQILA</sequence>
<dbReference type="AlphaFoldDB" id="A0AAD5JRB4"/>
<protein>
    <submittedName>
        <fullName evidence="2">Uncharacterized protein</fullName>
    </submittedName>
</protein>
<feature type="region of interest" description="Disordered" evidence="1">
    <location>
        <begin position="28"/>
        <end position="85"/>
    </location>
</feature>
<keyword evidence="3" id="KW-1185">Reference proteome</keyword>
<evidence type="ECO:0000313" key="2">
    <source>
        <dbReference type="EMBL" id="KAI9198884.1"/>
    </source>
</evidence>
<dbReference type="Proteomes" id="UP001064489">
    <property type="component" value="Chromosome 13"/>
</dbReference>
<evidence type="ECO:0000313" key="3">
    <source>
        <dbReference type="Proteomes" id="UP001064489"/>
    </source>
</evidence>